<sequence length="164" mass="17410">MKKIGIFFGSATGTAEDLANRIAGKLSVDAADVHNVANAAAATAGDYEVLLLGSSTWGYGELQDDWFDFLNDLKGHVSGKKVGLFGCGDSSAYDDTFCDAVGIIYEELSGCGCTFIGAYTPEEYSYNESKAEVDGKLVGLCCDEVNEDDKTDDRISTWIAALGL</sequence>
<dbReference type="eggNOG" id="COG0716">
    <property type="taxonomic scope" value="Bacteria"/>
</dbReference>
<dbReference type="RefSeq" id="WP_036852988.1">
    <property type="nucleotide sequence ID" value="NZ_JQJD01000065.1"/>
</dbReference>
<evidence type="ECO:0000256" key="3">
    <source>
        <dbReference type="ARBA" id="ARBA00022448"/>
    </source>
</evidence>
<dbReference type="PANTHER" id="PTHR42809:SF1">
    <property type="entry name" value="FLAVODOXIN 1"/>
    <property type="match status" value="1"/>
</dbReference>
<dbReference type="InterPro" id="IPR050619">
    <property type="entry name" value="Flavodoxin"/>
</dbReference>
<evidence type="ECO:0000256" key="5">
    <source>
        <dbReference type="ARBA" id="ARBA00022643"/>
    </source>
</evidence>
<keyword evidence="6 7" id="KW-0249">Electron transport</keyword>
<dbReference type="GO" id="GO:0010181">
    <property type="term" value="F:FMN binding"/>
    <property type="evidence" value="ECO:0007669"/>
    <property type="project" value="UniProtKB-UniRule"/>
</dbReference>
<dbReference type="InterPro" id="IPR008254">
    <property type="entry name" value="Flavodoxin/NO_synth"/>
</dbReference>
<protein>
    <recommendedName>
        <fullName evidence="7">Flavodoxin</fullName>
    </recommendedName>
</protein>
<proteinExistence type="inferred from homology"/>
<dbReference type="PIRSF" id="PIRSF038996">
    <property type="entry name" value="FldA"/>
    <property type="match status" value="1"/>
</dbReference>
<comment type="similarity">
    <text evidence="2 7">Belongs to the flavodoxin family.</text>
</comment>
<organism evidence="9 10">
    <name type="scientific">Porphyromonas cangingivalis</name>
    <dbReference type="NCBI Taxonomy" id="36874"/>
    <lineage>
        <taxon>Bacteria</taxon>
        <taxon>Pseudomonadati</taxon>
        <taxon>Bacteroidota</taxon>
        <taxon>Bacteroidia</taxon>
        <taxon>Bacteroidales</taxon>
        <taxon>Porphyromonadaceae</taxon>
        <taxon>Porphyromonas</taxon>
    </lineage>
</organism>
<comment type="function">
    <text evidence="7">Low-potential electron donor to a number of redox enzymes.</text>
</comment>
<comment type="caution">
    <text evidence="9">The sequence shown here is derived from an EMBL/GenBank/DDBJ whole genome shotgun (WGS) entry which is preliminary data.</text>
</comment>
<dbReference type="NCBIfam" id="NF006739">
    <property type="entry name" value="PRK09267.1-5"/>
    <property type="match status" value="1"/>
</dbReference>
<dbReference type="EMBL" id="JQJD01000065">
    <property type="protein sequence ID" value="KGN78092.1"/>
    <property type="molecule type" value="Genomic_DNA"/>
</dbReference>
<dbReference type="InterPro" id="IPR001094">
    <property type="entry name" value="Flavdoxin-like"/>
</dbReference>
<dbReference type="InterPro" id="IPR029039">
    <property type="entry name" value="Flavoprotein-like_sf"/>
</dbReference>
<gene>
    <name evidence="9" type="ORF">HQ35_10390</name>
</gene>
<dbReference type="GO" id="GO:0009055">
    <property type="term" value="F:electron transfer activity"/>
    <property type="evidence" value="ECO:0007669"/>
    <property type="project" value="UniProtKB-UniRule"/>
</dbReference>
<dbReference type="PRINTS" id="PR00369">
    <property type="entry name" value="FLAVODOXIN"/>
</dbReference>
<dbReference type="PROSITE" id="PS50902">
    <property type="entry name" value="FLAVODOXIN_LIKE"/>
    <property type="match status" value="1"/>
</dbReference>
<dbReference type="OrthoDB" id="9790745at2"/>
<evidence type="ECO:0000256" key="2">
    <source>
        <dbReference type="ARBA" id="ARBA00005267"/>
    </source>
</evidence>
<name>A0A0A2EK77_PORCN</name>
<dbReference type="Pfam" id="PF00258">
    <property type="entry name" value="Flavodoxin_1"/>
    <property type="match status" value="1"/>
</dbReference>
<reference evidence="9 10" key="1">
    <citation type="submission" date="2014-08" db="EMBL/GenBank/DDBJ databases">
        <title>Porphyromonas cangingivalis strain:COT-109_OH1386 Genome sequencing.</title>
        <authorList>
            <person name="Wallis C."/>
            <person name="Deusch O."/>
            <person name="O'Flynn C."/>
            <person name="Davis I."/>
            <person name="Jospin G."/>
            <person name="Darling A.E."/>
            <person name="Coil D.A."/>
            <person name="Alexiev A."/>
            <person name="Horsfall A."/>
            <person name="Kirkwood N."/>
            <person name="Harris S."/>
            <person name="Eisen J.A."/>
        </authorList>
    </citation>
    <scope>NUCLEOTIDE SEQUENCE [LARGE SCALE GENOMIC DNA]</scope>
    <source>
        <strain evidence="10">COT-109 OH1386</strain>
    </source>
</reference>
<comment type="cofactor">
    <cofactor evidence="1 7">
        <name>FMN</name>
        <dbReference type="ChEBI" id="CHEBI:58210"/>
    </cofactor>
</comment>
<dbReference type="AlphaFoldDB" id="A0A0A2EK77"/>
<dbReference type="NCBIfam" id="TIGR01752">
    <property type="entry name" value="flav_long"/>
    <property type="match status" value="1"/>
</dbReference>
<feature type="domain" description="Flavodoxin-like" evidence="8">
    <location>
        <begin position="4"/>
        <end position="163"/>
    </location>
</feature>
<evidence type="ECO:0000313" key="9">
    <source>
        <dbReference type="EMBL" id="KGN78092.1"/>
    </source>
</evidence>
<keyword evidence="4 7" id="KW-0285">Flavoprotein</keyword>
<dbReference type="PANTHER" id="PTHR42809">
    <property type="entry name" value="FLAVODOXIN 2"/>
    <property type="match status" value="1"/>
</dbReference>
<dbReference type="Gene3D" id="3.40.50.360">
    <property type="match status" value="1"/>
</dbReference>
<evidence type="ECO:0000313" key="10">
    <source>
        <dbReference type="Proteomes" id="UP000030125"/>
    </source>
</evidence>
<accession>A0A0A2EK77</accession>
<keyword evidence="5 7" id="KW-0288">FMN</keyword>
<dbReference type="STRING" id="36874.HQ34_04000"/>
<evidence type="ECO:0000259" key="8">
    <source>
        <dbReference type="PROSITE" id="PS50902"/>
    </source>
</evidence>
<evidence type="ECO:0000256" key="4">
    <source>
        <dbReference type="ARBA" id="ARBA00022630"/>
    </source>
</evidence>
<evidence type="ECO:0000256" key="1">
    <source>
        <dbReference type="ARBA" id="ARBA00001917"/>
    </source>
</evidence>
<keyword evidence="3 7" id="KW-0813">Transport</keyword>
<dbReference type="InterPro" id="IPR010086">
    <property type="entry name" value="Flavodoxin_lc"/>
</dbReference>
<evidence type="ECO:0000256" key="6">
    <source>
        <dbReference type="ARBA" id="ARBA00022982"/>
    </source>
</evidence>
<dbReference type="Proteomes" id="UP000030125">
    <property type="component" value="Unassembled WGS sequence"/>
</dbReference>
<evidence type="ECO:0000256" key="7">
    <source>
        <dbReference type="PIRNR" id="PIRNR038996"/>
    </source>
</evidence>
<dbReference type="SUPFAM" id="SSF52218">
    <property type="entry name" value="Flavoproteins"/>
    <property type="match status" value="1"/>
</dbReference>
<keyword evidence="10" id="KW-1185">Reference proteome</keyword>